<organism evidence="3 4">
    <name type="scientific">Cercospora beticola</name>
    <name type="common">Sugarbeet leaf spot fungus</name>
    <dbReference type="NCBI Taxonomy" id="122368"/>
    <lineage>
        <taxon>Eukaryota</taxon>
        <taxon>Fungi</taxon>
        <taxon>Dikarya</taxon>
        <taxon>Ascomycota</taxon>
        <taxon>Pezizomycotina</taxon>
        <taxon>Dothideomycetes</taxon>
        <taxon>Dothideomycetidae</taxon>
        <taxon>Mycosphaerellales</taxon>
        <taxon>Mycosphaerellaceae</taxon>
        <taxon>Cercospora</taxon>
    </lineage>
</organism>
<dbReference type="Pfam" id="PF04041">
    <property type="entry name" value="Glyco_hydro_130"/>
    <property type="match status" value="1"/>
</dbReference>
<dbReference type="PANTHER" id="PTHR34106">
    <property type="entry name" value="GLYCOSIDASE"/>
    <property type="match status" value="1"/>
</dbReference>
<keyword evidence="1" id="KW-0328">Glycosyltransferase</keyword>
<evidence type="ECO:0000256" key="1">
    <source>
        <dbReference type="ARBA" id="ARBA00022676"/>
    </source>
</evidence>
<gene>
    <name evidence="3" type="ORF">CB0940_05248</name>
</gene>
<keyword evidence="2" id="KW-0808">Transferase</keyword>
<reference evidence="3 4" key="1">
    <citation type="submission" date="2015-10" db="EMBL/GenBank/DDBJ databases">
        <title>The cercosporin biosynthetic gene cluster was horizontally transferred to several fungal lineages and shown to be expanded in Cercospora beticola based on microsynteny with recipient genomes.</title>
        <authorList>
            <person name="De Jonge R."/>
            <person name="Ebert M.K."/>
            <person name="Suttle J.C."/>
            <person name="Jurick Ii W.M."/>
            <person name="Secor G.A."/>
            <person name="Thomma B.P."/>
            <person name="Van De Peer Y."/>
            <person name="Bolton M.D."/>
        </authorList>
    </citation>
    <scope>NUCLEOTIDE SEQUENCE [LARGE SCALE GENOMIC DNA]</scope>
    <source>
        <strain evidence="3 4">09-40</strain>
    </source>
</reference>
<protein>
    <submittedName>
        <fullName evidence="3">Uncharacterized protein</fullName>
    </submittedName>
</protein>
<dbReference type="InterPro" id="IPR023296">
    <property type="entry name" value="Glyco_hydro_beta-prop_sf"/>
</dbReference>
<evidence type="ECO:0000256" key="2">
    <source>
        <dbReference type="ARBA" id="ARBA00022679"/>
    </source>
</evidence>
<evidence type="ECO:0000313" key="3">
    <source>
        <dbReference type="EMBL" id="PIA93206.1"/>
    </source>
</evidence>
<dbReference type="Proteomes" id="UP000230605">
    <property type="component" value="Chromosome 4"/>
</dbReference>
<sequence>MTVHEHKQAAVESFLAARSGPKEDFEMYSALALALLAVLQPAFGQDVSSADELPFTISPDTIEGDPDYIPPLFPILPFNQYAQNPILSPNPANNWESAFLYNPTAIVLNETIFLLYRAQNASKTSSVGLAWSTDGYSFTRLNSPILYATEPWEAGGGTEDPRITRVNGTFYLTYTGYNLTSPQLCIATSTDLLTWTKYPPLFPNWQDVAYSDIDIPEPRFNHSKSAAITNEKVDGLYHMYWGDSFIYKATSPDMLNWTTLSASQYFAEPVYPWENRLIEPGPAPIKTRDGRWILVYNGATSGRVGYPGAQYGVGQMLVDPSGAFRPTVNTSLENPVTGGTYQPALRDGPVARIERPMVFPSTPEETEGQVNRVTFAEGLVQFKGKWFLYFGQADSTLGVAVADVQPLYGNEA</sequence>
<dbReference type="EMBL" id="LKMD01000105">
    <property type="protein sequence ID" value="PIA93206.1"/>
    <property type="molecule type" value="Genomic_DNA"/>
</dbReference>
<dbReference type="AlphaFoldDB" id="A0A2G5HKW4"/>
<dbReference type="PANTHER" id="PTHR34106:SF5">
    <property type="entry name" value="GLYCOSIDASE"/>
    <property type="match status" value="1"/>
</dbReference>
<accession>A0A2G5HKW4</accession>
<dbReference type="CDD" id="cd18610">
    <property type="entry name" value="GH130_BT3780-like"/>
    <property type="match status" value="1"/>
</dbReference>
<proteinExistence type="predicted"/>
<dbReference type="InterPro" id="IPR007184">
    <property type="entry name" value="Mannoside_phosphorylase"/>
</dbReference>
<dbReference type="GO" id="GO:0016757">
    <property type="term" value="F:glycosyltransferase activity"/>
    <property type="evidence" value="ECO:0007669"/>
    <property type="project" value="UniProtKB-KW"/>
</dbReference>
<comment type="caution">
    <text evidence="3">The sequence shown here is derived from an EMBL/GenBank/DDBJ whole genome shotgun (WGS) entry which is preliminary data.</text>
</comment>
<dbReference type="SUPFAM" id="SSF75005">
    <property type="entry name" value="Arabinanase/levansucrase/invertase"/>
    <property type="match status" value="1"/>
</dbReference>
<dbReference type="OrthoDB" id="21615at2759"/>
<evidence type="ECO:0000313" key="4">
    <source>
        <dbReference type="Proteomes" id="UP000230605"/>
    </source>
</evidence>
<name>A0A2G5HKW4_CERBT</name>
<dbReference type="Gene3D" id="2.115.10.20">
    <property type="entry name" value="Glycosyl hydrolase domain, family 43"/>
    <property type="match status" value="1"/>
</dbReference>